<evidence type="ECO:0000313" key="1">
    <source>
        <dbReference type="EMBL" id="PZT57460.1"/>
    </source>
</evidence>
<organism evidence="1 2">
    <name type="scientific">Paenibacillus silvae</name>
    <dbReference type="NCBI Taxonomy" id="1325358"/>
    <lineage>
        <taxon>Bacteria</taxon>
        <taxon>Bacillati</taxon>
        <taxon>Bacillota</taxon>
        <taxon>Bacilli</taxon>
        <taxon>Bacillales</taxon>
        <taxon>Paenibacillaceae</taxon>
        <taxon>Paenibacillus</taxon>
    </lineage>
</organism>
<gene>
    <name evidence="1" type="ORF">DN757_02045</name>
</gene>
<proteinExistence type="predicted"/>
<dbReference type="RefSeq" id="WP_111268611.1">
    <property type="nucleotide sequence ID" value="NZ_QKWW01000006.1"/>
</dbReference>
<accession>A0A2W6PCR9</accession>
<sequence length="88" mass="10659">MNFKLIEELDTDTDIDWWNSNRERVNAVIRAFNDWQTIHRFDQWEGKVTIAKAEACERYGESHDFSGWQYEILEEIKEFVRNNIDDSE</sequence>
<name>A0A2W6PCR9_9BACL</name>
<dbReference type="Proteomes" id="UP000249204">
    <property type="component" value="Unassembled WGS sequence"/>
</dbReference>
<reference evidence="1 2" key="1">
    <citation type="submission" date="2018-06" db="EMBL/GenBank/DDBJ databases">
        <title>Isolation of heavy metals resistant Paenibacillus silvae NC2 from Gold-Copper mine in ZiJin, China.</title>
        <authorList>
            <person name="Xu J."/>
            <person name="Mazhar H.S."/>
            <person name="Rensing C."/>
        </authorList>
    </citation>
    <scope>NUCLEOTIDE SEQUENCE [LARGE SCALE GENOMIC DNA]</scope>
    <source>
        <strain evidence="1 2">NC2</strain>
    </source>
</reference>
<protein>
    <submittedName>
        <fullName evidence="1">Uncharacterized protein</fullName>
    </submittedName>
</protein>
<comment type="caution">
    <text evidence="1">The sequence shown here is derived from an EMBL/GenBank/DDBJ whole genome shotgun (WGS) entry which is preliminary data.</text>
</comment>
<dbReference type="EMBL" id="QKWW01000006">
    <property type="protein sequence ID" value="PZT57460.1"/>
    <property type="molecule type" value="Genomic_DNA"/>
</dbReference>
<dbReference type="AlphaFoldDB" id="A0A2W6PCR9"/>
<evidence type="ECO:0000313" key="2">
    <source>
        <dbReference type="Proteomes" id="UP000249204"/>
    </source>
</evidence>